<evidence type="ECO:0000313" key="3">
    <source>
        <dbReference type="EMBL" id="MFI7261845.1"/>
    </source>
</evidence>
<dbReference type="SUPFAM" id="SSF53756">
    <property type="entry name" value="UDP-Glycosyltransferase/glycogen phosphorylase"/>
    <property type="match status" value="1"/>
</dbReference>
<dbReference type="EMBL" id="JBITLE010000002">
    <property type="protein sequence ID" value="MFI7261845.1"/>
    <property type="molecule type" value="Genomic_DNA"/>
</dbReference>
<keyword evidence="2 3" id="KW-0808">Transferase</keyword>
<dbReference type="GO" id="GO:0016757">
    <property type="term" value="F:glycosyltransferase activity"/>
    <property type="evidence" value="ECO:0007669"/>
    <property type="project" value="UniProtKB-KW"/>
</dbReference>
<evidence type="ECO:0000256" key="1">
    <source>
        <dbReference type="ARBA" id="ARBA00022676"/>
    </source>
</evidence>
<keyword evidence="1 3" id="KW-0328">Glycosyltransferase</keyword>
<evidence type="ECO:0000256" key="2">
    <source>
        <dbReference type="ARBA" id="ARBA00022679"/>
    </source>
</evidence>
<accession>A0ABW7ZG63</accession>
<dbReference type="Gene3D" id="3.40.50.2000">
    <property type="entry name" value="Glycogen Phosphorylase B"/>
    <property type="match status" value="2"/>
</dbReference>
<proteinExistence type="predicted"/>
<sequence length="408" mass="44176">MRVVVATESRCLRTPDGRVWIQAGPDHRIWARYLSVFTHVRIVARVLDVPVTPAGALRVDGDGVEVWPVPYYVGPRQYLLRRPSIKRAVRAATSPRDAVILRVPSPIGSLLADAREQQGLPYALEVIGDPYDVFAPGVVRHPLRPVLRRASVRRLRQQCRRAAAVAYETERHLQRRYPARPGAPTAAVSSADLPPAAYVPLPRPAPEPGSTPRIVSIGSLEQMYKGVDTLLTALARLAATGLRPRLVHVGDGRFRPQLEHLADRLGVAEQVTFAGILPTTEDVRRRLDAADLFAMPSRTEGLPRALIEAMARGLPAIASTVGGVPELLAAEDLVPPGDAEALATAIRTCLTDPGRMAAASARNLTRSRDFSAEFLTPRRTAYYRAVAEATDGAGRASRSGGPVTSATR</sequence>
<keyword evidence="4" id="KW-1185">Reference proteome</keyword>
<dbReference type="CDD" id="cd03801">
    <property type="entry name" value="GT4_PimA-like"/>
    <property type="match status" value="1"/>
</dbReference>
<dbReference type="Pfam" id="PF13692">
    <property type="entry name" value="Glyco_trans_1_4"/>
    <property type="match status" value="1"/>
</dbReference>
<protein>
    <submittedName>
        <fullName evidence="3">Glycosyltransferase family 4 protein</fullName>
        <ecNumber evidence="3">2.4.-.-</ecNumber>
    </submittedName>
</protein>
<dbReference type="EC" id="2.4.-.-" evidence="3"/>
<reference evidence="3 4" key="1">
    <citation type="submission" date="2024-10" db="EMBL/GenBank/DDBJ databases">
        <title>The Natural Products Discovery Center: Release of the First 8490 Sequenced Strains for Exploring Actinobacteria Biosynthetic Diversity.</title>
        <authorList>
            <person name="Kalkreuter E."/>
            <person name="Kautsar S.A."/>
            <person name="Yang D."/>
            <person name="Bader C.D."/>
            <person name="Teijaro C.N."/>
            <person name="Fluegel L."/>
            <person name="Davis C.M."/>
            <person name="Simpson J.R."/>
            <person name="Lauterbach L."/>
            <person name="Steele A.D."/>
            <person name="Gui C."/>
            <person name="Meng S."/>
            <person name="Li G."/>
            <person name="Viehrig K."/>
            <person name="Ye F."/>
            <person name="Su P."/>
            <person name="Kiefer A.F."/>
            <person name="Nichols A."/>
            <person name="Cepeda A.J."/>
            <person name="Yan W."/>
            <person name="Fan B."/>
            <person name="Jiang Y."/>
            <person name="Adhikari A."/>
            <person name="Zheng C.-J."/>
            <person name="Schuster L."/>
            <person name="Cowan T.M."/>
            <person name="Smanski M.J."/>
            <person name="Chevrette M.G."/>
            <person name="De Carvalho L.P.S."/>
            <person name="Shen B."/>
        </authorList>
    </citation>
    <scope>NUCLEOTIDE SEQUENCE [LARGE SCALE GENOMIC DNA]</scope>
    <source>
        <strain evidence="3 4">NPDC049845</strain>
    </source>
</reference>
<organism evidence="3 4">
    <name type="scientific">Micromonospora maritima</name>
    <dbReference type="NCBI Taxonomy" id="986711"/>
    <lineage>
        <taxon>Bacteria</taxon>
        <taxon>Bacillati</taxon>
        <taxon>Actinomycetota</taxon>
        <taxon>Actinomycetes</taxon>
        <taxon>Micromonosporales</taxon>
        <taxon>Micromonosporaceae</taxon>
        <taxon>Micromonospora</taxon>
    </lineage>
</organism>
<dbReference type="PANTHER" id="PTHR12526:SF510">
    <property type="entry name" value="D-INOSITOL 3-PHOSPHATE GLYCOSYLTRANSFERASE"/>
    <property type="match status" value="1"/>
</dbReference>
<gene>
    <name evidence="3" type="ORF">ACIBP4_05950</name>
</gene>
<dbReference type="RefSeq" id="WP_396768042.1">
    <property type="nucleotide sequence ID" value="NZ_JBITLA010000001.1"/>
</dbReference>
<dbReference type="PANTHER" id="PTHR12526">
    <property type="entry name" value="GLYCOSYLTRANSFERASE"/>
    <property type="match status" value="1"/>
</dbReference>
<evidence type="ECO:0000313" key="4">
    <source>
        <dbReference type="Proteomes" id="UP001612812"/>
    </source>
</evidence>
<name>A0ABW7ZG63_9ACTN</name>
<dbReference type="Proteomes" id="UP001612812">
    <property type="component" value="Unassembled WGS sequence"/>
</dbReference>
<comment type="caution">
    <text evidence="3">The sequence shown here is derived from an EMBL/GenBank/DDBJ whole genome shotgun (WGS) entry which is preliminary data.</text>
</comment>